<evidence type="ECO:0000313" key="3">
    <source>
        <dbReference type="EMBL" id="MCP2330734.1"/>
    </source>
</evidence>
<accession>A0ABT1JEU3</accession>
<reference evidence="3 4" key="1">
    <citation type="submission" date="2022-06" db="EMBL/GenBank/DDBJ databases">
        <title>Genomic Encyclopedia of Type Strains, Phase I: the one thousand microbial genomes (KMG-I) project.</title>
        <authorList>
            <person name="Kyrpides N."/>
        </authorList>
    </citation>
    <scope>NUCLEOTIDE SEQUENCE [LARGE SCALE GENOMIC DNA]</scope>
    <source>
        <strain evidence="3 4">DSM 43889</strain>
    </source>
</reference>
<dbReference type="EMBL" id="AUBJ02000001">
    <property type="protein sequence ID" value="MCP2330734.1"/>
    <property type="molecule type" value="Genomic_DNA"/>
</dbReference>
<sequence>MSESELMRAALAAARRGWHVFPCRAGRKPPAVRSWEDRATTDADRIRRCWAAGEWNIGVAAGPSQLVVIDLDVAKPGEHPPRGLGHAGISGGLDSLTALAEDEGAPLADLLDTYTVRTPSGGEHLYFQAPPGCGVRCSAGRLARWIDVRAAGGYVLGAGSVGPGGPYTPTGADHIAELPGWITRRLADRPAPAISAPRQTAVTHPDAYVQAALDGEWRRVRTAQPGGRNQALFVAAASLGRLVAAGRLTEVEVRRHLDQATTPHVPAAYTQRERDATVTSGIRHGIRRGGHPAGRDTAA</sequence>
<keyword evidence="4" id="KW-1185">Reference proteome</keyword>
<dbReference type="CDD" id="cd04859">
    <property type="entry name" value="Prim_Pol"/>
    <property type="match status" value="1"/>
</dbReference>
<dbReference type="SMART" id="SM00943">
    <property type="entry name" value="Prim-Pol"/>
    <property type="match status" value="1"/>
</dbReference>
<evidence type="ECO:0000313" key="4">
    <source>
        <dbReference type="Proteomes" id="UP000791080"/>
    </source>
</evidence>
<organism evidence="3 4">
    <name type="scientific">Actinoalloteichus caeruleus DSM 43889</name>
    <dbReference type="NCBI Taxonomy" id="1120930"/>
    <lineage>
        <taxon>Bacteria</taxon>
        <taxon>Bacillati</taxon>
        <taxon>Actinomycetota</taxon>
        <taxon>Actinomycetes</taxon>
        <taxon>Pseudonocardiales</taxon>
        <taxon>Pseudonocardiaceae</taxon>
        <taxon>Actinoalloteichus</taxon>
        <taxon>Actinoalloteichus cyanogriseus</taxon>
    </lineage>
</organism>
<dbReference type="InterPro" id="IPR015330">
    <property type="entry name" value="DNA_primase/pol_bifunc_N"/>
</dbReference>
<comment type="caution">
    <text evidence="3">The sequence shown here is derived from an EMBL/GenBank/DDBJ whole genome shotgun (WGS) entry which is preliminary data.</text>
</comment>
<name>A0ABT1JEU3_ACTCY</name>
<proteinExistence type="predicted"/>
<dbReference type="RefSeq" id="WP_051314298.1">
    <property type="nucleotide sequence ID" value="NZ_AUBJ02000001.1"/>
</dbReference>
<protein>
    <submittedName>
        <fullName evidence="3">Bifunctional DNA primase/polymerase, N-terminal</fullName>
    </submittedName>
</protein>
<evidence type="ECO:0000259" key="2">
    <source>
        <dbReference type="SMART" id="SM00943"/>
    </source>
</evidence>
<dbReference type="Pfam" id="PF09250">
    <property type="entry name" value="Prim-Pol"/>
    <property type="match status" value="1"/>
</dbReference>
<feature type="domain" description="DNA primase/polymerase bifunctional N-terminal" evidence="2">
    <location>
        <begin position="10"/>
        <end position="182"/>
    </location>
</feature>
<feature type="region of interest" description="Disordered" evidence="1">
    <location>
        <begin position="262"/>
        <end position="299"/>
    </location>
</feature>
<dbReference type="Proteomes" id="UP000791080">
    <property type="component" value="Unassembled WGS sequence"/>
</dbReference>
<evidence type="ECO:0000256" key="1">
    <source>
        <dbReference type="SAM" id="MobiDB-lite"/>
    </source>
</evidence>
<dbReference type="SUPFAM" id="SSF56747">
    <property type="entry name" value="Prim-pol domain"/>
    <property type="match status" value="1"/>
</dbReference>
<gene>
    <name evidence="3" type="ORF">G443_001004</name>
</gene>